<dbReference type="GO" id="GO:0006310">
    <property type="term" value="P:DNA recombination"/>
    <property type="evidence" value="ECO:0007669"/>
    <property type="project" value="InterPro"/>
</dbReference>
<comment type="caution">
    <text evidence="1">The sequence shown here is derived from an EMBL/GenBank/DDBJ whole genome shotgun (WGS) entry which is preliminary data.</text>
</comment>
<organism evidence="1 2">
    <name type="scientific">Faecalibacterium prausnitzii</name>
    <dbReference type="NCBI Taxonomy" id="853"/>
    <lineage>
        <taxon>Bacteria</taxon>
        <taxon>Bacillati</taxon>
        <taxon>Bacillota</taxon>
        <taxon>Clostridia</taxon>
        <taxon>Eubacteriales</taxon>
        <taxon>Oscillospiraceae</taxon>
        <taxon>Faecalibacterium</taxon>
    </lineage>
</organism>
<evidence type="ECO:0000313" key="1">
    <source>
        <dbReference type="EMBL" id="PDX83023.1"/>
    </source>
</evidence>
<dbReference type="InterPro" id="IPR010183">
    <property type="entry name" value="Phage_lambda_Bet"/>
</dbReference>
<evidence type="ECO:0000313" key="2">
    <source>
        <dbReference type="Proteomes" id="UP000220480"/>
    </source>
</evidence>
<name>A0A2A7AV73_9FIRM</name>
<protein>
    <submittedName>
        <fullName evidence="1">Phage recombination protein Bet</fullName>
    </submittedName>
</protein>
<dbReference type="EMBL" id="NMTZ01000027">
    <property type="protein sequence ID" value="PDX83023.1"/>
    <property type="molecule type" value="Genomic_DNA"/>
</dbReference>
<proteinExistence type="predicted"/>
<accession>A0A2A7AV73</accession>
<dbReference type="RefSeq" id="WP_097780252.1">
    <property type="nucleotide sequence ID" value="NZ_NMTZ01000027.1"/>
</dbReference>
<gene>
    <name evidence="1" type="primary">bet</name>
    <name evidence="1" type="ORF">CGS59_12965</name>
</gene>
<dbReference type="InterPro" id="IPR018330">
    <property type="entry name" value="RecT_fam"/>
</dbReference>
<dbReference type="Proteomes" id="UP000220480">
    <property type="component" value="Unassembled WGS sequence"/>
</dbReference>
<dbReference type="Pfam" id="PF03837">
    <property type="entry name" value="RecT"/>
    <property type="match status" value="1"/>
</dbReference>
<dbReference type="AlphaFoldDB" id="A0A2A7AV73"/>
<dbReference type="GO" id="GO:0003677">
    <property type="term" value="F:DNA binding"/>
    <property type="evidence" value="ECO:0007669"/>
    <property type="project" value="InterPro"/>
</dbReference>
<sequence>MSTAMSKAESNALVVSYDVLGTHVELDLDFVKKYLVRGKAELVSNQELVFFMNTCRQQKLNPLVQGEVYLIKYSKDDPAQMVVGKDAYLRRAFDHPDYLFKNDGITVQRGNEIIQKEGCCLYPGETLVGGWCRVTFMRNGKERTAFKEVAFAEYNKGQANWKSKPGTMINKVAVSQCVRDAFPKDYEGMYSEDEMIASGAIPAEYRELDDPKPEEQPAEEEDPVISQEQRQQLFKAAQANFGKDKGNAVVKSIIEEMGLTSTTGMKMSTYNKVVERLVEICTAHKAELEAEEATKNDGAAEE</sequence>
<reference evidence="1 2" key="1">
    <citation type="journal article" date="2017" name="Front. Microbiol.">
        <title>New Insights into the Diversity of the Genus Faecalibacterium.</title>
        <authorList>
            <person name="Benevides L."/>
            <person name="Burman S."/>
            <person name="Martin R."/>
            <person name="Robert V."/>
            <person name="Thomas M."/>
            <person name="Miquel S."/>
            <person name="Chain F."/>
            <person name="Sokol H."/>
            <person name="Bermudez-Humaran L.G."/>
            <person name="Morrison M."/>
            <person name="Langella P."/>
            <person name="Azevedo V.A."/>
            <person name="Chatel J.M."/>
            <person name="Soares S."/>
        </authorList>
    </citation>
    <scope>NUCLEOTIDE SEQUENCE [LARGE SCALE GENOMIC DNA]</scope>
    <source>
        <strain evidence="1 2">CNCM I 4644</strain>
    </source>
</reference>
<dbReference type="NCBIfam" id="TIGR01913">
    <property type="entry name" value="bet_lambda"/>
    <property type="match status" value="1"/>
</dbReference>